<reference evidence="2" key="1">
    <citation type="submission" date="2021-02" db="EMBL/GenBank/DDBJ databases">
        <title>Psilocybe cubensis genome.</title>
        <authorList>
            <person name="Mckernan K.J."/>
            <person name="Crawford S."/>
            <person name="Trippe A."/>
            <person name="Kane L.T."/>
            <person name="Mclaughlin S."/>
        </authorList>
    </citation>
    <scope>NUCLEOTIDE SEQUENCE [LARGE SCALE GENOMIC DNA]</scope>
    <source>
        <strain evidence="2">MGC-MH-2018</strain>
    </source>
</reference>
<organism evidence="2">
    <name type="scientific">Psilocybe cubensis</name>
    <name type="common">Psychedelic mushroom</name>
    <name type="synonym">Stropharia cubensis</name>
    <dbReference type="NCBI Taxonomy" id="181762"/>
    <lineage>
        <taxon>Eukaryota</taxon>
        <taxon>Fungi</taxon>
        <taxon>Dikarya</taxon>
        <taxon>Basidiomycota</taxon>
        <taxon>Agaricomycotina</taxon>
        <taxon>Agaricomycetes</taxon>
        <taxon>Agaricomycetidae</taxon>
        <taxon>Agaricales</taxon>
        <taxon>Agaricineae</taxon>
        <taxon>Strophariaceae</taxon>
        <taxon>Psilocybe</taxon>
    </lineage>
</organism>
<evidence type="ECO:0000313" key="2">
    <source>
        <dbReference type="EMBL" id="KAG5165871.1"/>
    </source>
</evidence>
<dbReference type="PANTHER" id="PTHR38926:SF5">
    <property type="entry name" value="F-BOX AND LEUCINE-RICH REPEAT PROTEIN 6"/>
    <property type="match status" value="1"/>
</dbReference>
<protein>
    <recommendedName>
        <fullName evidence="3">F-box domain-containing protein</fullName>
    </recommendedName>
</protein>
<dbReference type="Gene3D" id="1.20.1280.50">
    <property type="match status" value="1"/>
</dbReference>
<sequence length="493" mass="56042">MALLEALIGKAQKDLHELLNRHRALRESKNMVHEPIVRRFPPEVSAMIFQLALPNARIGSRLGLQESKPVTTPFTFGAVCRTWRNVAWSSPYLWSQISINIGPILRNNISYFDVVKGWFDRTGELPLTIFLYSKREVFDRTLSLTDRTHSTSDELKSLATLINGHLFQCRELEINCSRTVLPYLRGNTPILQRLRVTSDFPWSSYHNCEYSGVFHLDNTQLHNIRVYLNRCALEAISIDWKNVTHFEGAVISMQQIFDILAACPLLIECSLNLINSFGELIPSNLKANQTMKSFKLESETGYMSNILVSMEFPVLSHLELNTRGTILPHAQIHSFLKKSTCNLTSLTLKNIQSDGEDIIVALKAMPSIRKLELLGSDFTEYEPEILFTYFGNTTVPQDDQEPFLPDLLDLTIEFSADIGFLWTHIPVIFGSTSDMIHPRRRPLKSLHVIHKWSLGNHWARQIPATTRVSEKLSNDIDKSVTIQLLQIAAAGVT</sequence>
<accession>A0A8H7XTU9</accession>
<dbReference type="SUPFAM" id="SSF52047">
    <property type="entry name" value="RNI-like"/>
    <property type="match status" value="1"/>
</dbReference>
<dbReference type="EMBL" id="JAFIQS010000009">
    <property type="protein sequence ID" value="KAG5165871.1"/>
    <property type="molecule type" value="Genomic_DNA"/>
</dbReference>
<comment type="caution">
    <text evidence="2">The sequence shown here is derived from an EMBL/GenBank/DDBJ whole genome shotgun (WGS) entry which is preliminary data.</text>
</comment>
<evidence type="ECO:0000256" key="1">
    <source>
        <dbReference type="SAM" id="Coils"/>
    </source>
</evidence>
<feature type="coiled-coil region" evidence="1">
    <location>
        <begin position="1"/>
        <end position="28"/>
    </location>
</feature>
<proteinExistence type="predicted"/>
<name>A0A8H7XTU9_PSICU</name>
<evidence type="ECO:0008006" key="3">
    <source>
        <dbReference type="Google" id="ProtNLM"/>
    </source>
</evidence>
<dbReference type="AlphaFoldDB" id="A0A8H7XTU9"/>
<dbReference type="OrthoDB" id="2269034at2759"/>
<dbReference type="PANTHER" id="PTHR38926">
    <property type="entry name" value="F-BOX DOMAIN CONTAINING PROTEIN, EXPRESSED"/>
    <property type="match status" value="1"/>
</dbReference>
<gene>
    <name evidence="2" type="ORF">JR316_009457</name>
</gene>
<keyword evidence="1" id="KW-0175">Coiled coil</keyword>